<dbReference type="OrthoDB" id="9766614at2"/>
<dbReference type="InterPro" id="IPR018370">
    <property type="entry name" value="Chaperonin_Cpn60_CS"/>
</dbReference>
<dbReference type="GO" id="GO:0016853">
    <property type="term" value="F:isomerase activity"/>
    <property type="evidence" value="ECO:0007669"/>
    <property type="project" value="UniProtKB-KW"/>
</dbReference>
<comment type="function">
    <text evidence="7 9">Together with its co-chaperonin GroES, plays an essential role in assisting protein folding. The GroEL-GroES system forms a nano-cage that allows encapsulation of the non-native substrate proteins and provides a physical environment optimized to promote and accelerate protein folding.</text>
</comment>
<evidence type="ECO:0000256" key="4">
    <source>
        <dbReference type="ARBA" id="ARBA00022840"/>
    </source>
</evidence>
<dbReference type="GO" id="GO:0051082">
    <property type="term" value="F:unfolded protein binding"/>
    <property type="evidence" value="ECO:0007669"/>
    <property type="project" value="UniProtKB-UniRule"/>
</dbReference>
<proteinExistence type="inferred from homology"/>
<feature type="binding site" evidence="7">
    <location>
        <position position="51"/>
    </location>
    <ligand>
        <name>ATP</name>
        <dbReference type="ChEBI" id="CHEBI:30616"/>
    </ligand>
</feature>
<feature type="binding site" evidence="7">
    <location>
        <position position="496"/>
    </location>
    <ligand>
        <name>ATP</name>
        <dbReference type="ChEBI" id="CHEBI:30616"/>
    </ligand>
</feature>
<feature type="region of interest" description="Disordered" evidence="10">
    <location>
        <begin position="527"/>
        <end position="546"/>
    </location>
</feature>
<dbReference type="Gene3D" id="3.30.260.10">
    <property type="entry name" value="TCP-1-like chaperonin intermediate domain"/>
    <property type="match status" value="1"/>
</dbReference>
<dbReference type="EMBL" id="BBPI01000018">
    <property type="protein sequence ID" value="GAM00035.1"/>
    <property type="molecule type" value="Genomic_DNA"/>
</dbReference>
<keyword evidence="6 7" id="KW-0413">Isomerase</keyword>
<dbReference type="InterPro" id="IPR027409">
    <property type="entry name" value="GroEL-like_apical_dom_sf"/>
</dbReference>
<evidence type="ECO:0000256" key="6">
    <source>
        <dbReference type="ARBA" id="ARBA00023235"/>
    </source>
</evidence>
<dbReference type="RefSeq" id="WP_042484186.1">
    <property type="nucleotide sequence ID" value="NZ_BBPI01000018.1"/>
</dbReference>
<accession>A0A0A1W3L8</accession>
<dbReference type="PANTHER" id="PTHR45633">
    <property type="entry name" value="60 KDA HEAT SHOCK PROTEIN, MITOCHONDRIAL"/>
    <property type="match status" value="1"/>
</dbReference>
<dbReference type="Gene3D" id="3.50.7.10">
    <property type="entry name" value="GroEL"/>
    <property type="match status" value="1"/>
</dbReference>
<dbReference type="Gene3D" id="1.10.560.10">
    <property type="entry name" value="GroEL-like equatorial domain"/>
    <property type="match status" value="1"/>
</dbReference>
<dbReference type="SUPFAM" id="SSF48592">
    <property type="entry name" value="GroEL equatorial domain-like"/>
    <property type="match status" value="1"/>
</dbReference>
<dbReference type="FunFam" id="1.10.560.10:FF:000001">
    <property type="entry name" value="60 kDa chaperonin"/>
    <property type="match status" value="1"/>
</dbReference>
<evidence type="ECO:0000256" key="10">
    <source>
        <dbReference type="SAM" id="MobiDB-lite"/>
    </source>
</evidence>
<evidence type="ECO:0000256" key="9">
    <source>
        <dbReference type="RuleBase" id="RU000419"/>
    </source>
</evidence>
<dbReference type="NCBIfam" id="TIGR02348">
    <property type="entry name" value="GroEL"/>
    <property type="match status" value="1"/>
</dbReference>
<dbReference type="NCBIfam" id="NF000592">
    <property type="entry name" value="PRK00013.1"/>
    <property type="match status" value="1"/>
</dbReference>
<comment type="subcellular location">
    <subcellularLocation>
        <location evidence="7">Cytoplasm</location>
    </subcellularLocation>
</comment>
<dbReference type="GO" id="GO:0140662">
    <property type="term" value="F:ATP-dependent protein folding chaperone"/>
    <property type="evidence" value="ECO:0007669"/>
    <property type="project" value="InterPro"/>
</dbReference>
<feature type="binding site" evidence="7">
    <location>
        <begin position="87"/>
        <end position="91"/>
    </location>
    <ligand>
        <name>ATP</name>
        <dbReference type="ChEBI" id="CHEBI:30616"/>
    </ligand>
</feature>
<feature type="binding site" evidence="7">
    <location>
        <position position="415"/>
    </location>
    <ligand>
        <name>ATP</name>
        <dbReference type="ChEBI" id="CHEBI:30616"/>
    </ligand>
</feature>
<dbReference type="NCBIfam" id="NF009489">
    <property type="entry name" value="PRK12851.1"/>
    <property type="match status" value="1"/>
</dbReference>
<dbReference type="eggNOG" id="COG0459">
    <property type="taxonomic scope" value="Bacteria"/>
</dbReference>
<dbReference type="FunFam" id="3.50.7.10:FF:000001">
    <property type="entry name" value="60 kDa chaperonin"/>
    <property type="match status" value="1"/>
</dbReference>
<evidence type="ECO:0000256" key="1">
    <source>
        <dbReference type="ARBA" id="ARBA00006607"/>
    </source>
</evidence>
<evidence type="ECO:0000313" key="11">
    <source>
        <dbReference type="EMBL" id="GAM00035.1"/>
    </source>
</evidence>
<dbReference type="InterPro" id="IPR002423">
    <property type="entry name" value="Cpn60/GroEL/TCP-1"/>
</dbReference>
<dbReference type="Pfam" id="PF00118">
    <property type="entry name" value="Cpn60_TCP1"/>
    <property type="match status" value="1"/>
</dbReference>
<gene>
    <name evidence="7 11" type="primary">groL</name>
    <name evidence="7" type="synonym">groEL</name>
    <name evidence="11" type="ORF">SP5_018_00650</name>
</gene>
<keyword evidence="12" id="KW-1185">Reference proteome</keyword>
<dbReference type="GO" id="GO:0005737">
    <property type="term" value="C:cytoplasm"/>
    <property type="evidence" value="ECO:0007669"/>
    <property type="project" value="UniProtKB-SubCell"/>
</dbReference>
<dbReference type="EC" id="5.6.1.7" evidence="7"/>
<dbReference type="Proteomes" id="UP000032305">
    <property type="component" value="Unassembled WGS sequence"/>
</dbReference>
<dbReference type="InterPro" id="IPR027410">
    <property type="entry name" value="TCP-1-like_intermed_sf"/>
</dbReference>
<organism evidence="11 12">
    <name type="scientific">Sphingomonas parapaucimobilis NBRC 15100</name>
    <dbReference type="NCBI Taxonomy" id="1219049"/>
    <lineage>
        <taxon>Bacteria</taxon>
        <taxon>Pseudomonadati</taxon>
        <taxon>Pseudomonadota</taxon>
        <taxon>Alphaproteobacteria</taxon>
        <taxon>Sphingomonadales</taxon>
        <taxon>Sphingomonadaceae</taxon>
        <taxon>Sphingomonas</taxon>
    </lineage>
</organism>
<reference evidence="11 12" key="1">
    <citation type="submission" date="2014-11" db="EMBL/GenBank/DDBJ databases">
        <title>Whole genome shotgun sequence of Sphingomonas parapaucimobilis NBRC 15100.</title>
        <authorList>
            <person name="Katano-Makiyama Y."/>
            <person name="Hosoyama A."/>
            <person name="Hashimoto M."/>
            <person name="Hosoyama Y."/>
            <person name="Noguchi M."/>
            <person name="Numata M."/>
            <person name="Tsuchikane K."/>
            <person name="Hirakata S."/>
            <person name="Uohara A."/>
            <person name="Shimodaira J."/>
            <person name="Ohji S."/>
            <person name="Ichikawa N."/>
            <person name="Kimura A."/>
            <person name="Yamazoe A."/>
            <person name="Fujita N."/>
        </authorList>
    </citation>
    <scope>NUCLEOTIDE SEQUENCE [LARGE SCALE GENOMIC DNA]</scope>
    <source>
        <strain evidence="11 12">NBRC 15100</strain>
    </source>
</reference>
<dbReference type="GO" id="GO:0005524">
    <property type="term" value="F:ATP binding"/>
    <property type="evidence" value="ECO:0007669"/>
    <property type="project" value="UniProtKB-UniRule"/>
</dbReference>
<dbReference type="PROSITE" id="PS00296">
    <property type="entry name" value="CHAPERONINS_CPN60"/>
    <property type="match status" value="1"/>
</dbReference>
<dbReference type="InterPro" id="IPR027413">
    <property type="entry name" value="GROEL-like_equatorial_sf"/>
</dbReference>
<evidence type="ECO:0000256" key="5">
    <source>
        <dbReference type="ARBA" id="ARBA00023186"/>
    </source>
</evidence>
<keyword evidence="3 7" id="KW-0547">Nucleotide-binding</keyword>
<keyword evidence="5 7" id="KW-0143">Chaperone</keyword>
<feature type="binding site" evidence="7">
    <location>
        <begin position="30"/>
        <end position="33"/>
    </location>
    <ligand>
        <name>ATP</name>
        <dbReference type="ChEBI" id="CHEBI:30616"/>
    </ligand>
</feature>
<comment type="similarity">
    <text evidence="1 7 8">Belongs to the chaperonin (HSP60) family.</text>
</comment>
<sequence>MAAKEVKFSRDARERIMKGVDILADAVKVTLGPKGRNVVIDKSFGAPRITKDGVSVAKEIELKDKFENMGAQMVREVASKTNDIAGDGTTTATVLAQAIVREGMKSVAAGMNPMDLKRGIDIAVAKVTEDIKSRSKPVSGSSEVAQVGIISANGDREVGEKIAEAMEKVGKEGVITVEEAKGLDFELDVVEGMQFDRGYLSPYFITNPEKMTVELNDPYILIHEKKLSNLQAMLPILEAVVQSGRPLLIIAEDIEGEALATLVVNKLRGGLKVAAVKAPGFGDRRKAMLEDIAILTAGELISEDLGIKLETVTVGMLGTAKRVTIDKDNTTIVDGAGEADAIKGRTEAIRAQIENTTSDYDREKLQERLAKLAGGVAVIKVGGATEVEVKERKDRVDDALHATRAAVEEGIVPGGGTALLYATKALDGVKGINDDQTRGIDIVRKSLTALVRQIAQNAGHDGAVVSGKLLDQNDTSFGFNASTDTYENLVTAGVIDPTKVVRTALQNAASVAGLLITTEATVAELPDDKPAMPAGGGMGGMGGMDF</sequence>
<dbReference type="CDD" id="cd03344">
    <property type="entry name" value="GroEL"/>
    <property type="match status" value="1"/>
</dbReference>
<evidence type="ECO:0000256" key="8">
    <source>
        <dbReference type="RuleBase" id="RU000418"/>
    </source>
</evidence>
<feature type="compositionally biased region" description="Gly residues" evidence="10">
    <location>
        <begin position="534"/>
        <end position="546"/>
    </location>
</feature>
<evidence type="ECO:0000256" key="7">
    <source>
        <dbReference type="HAMAP-Rule" id="MF_00600"/>
    </source>
</evidence>
<comment type="caution">
    <text evidence="11">The sequence shown here is derived from an EMBL/GenBank/DDBJ whole genome shotgun (WGS) entry which is preliminary data.</text>
</comment>
<protein>
    <recommendedName>
        <fullName evidence="7">Chaperonin GroEL</fullName>
        <ecNumber evidence="7">5.6.1.7</ecNumber>
    </recommendedName>
    <alternativeName>
        <fullName evidence="7">60 kDa chaperonin</fullName>
    </alternativeName>
    <alternativeName>
        <fullName evidence="7">Chaperonin-60</fullName>
        <shortName evidence="7">Cpn60</shortName>
    </alternativeName>
</protein>
<dbReference type="HAMAP" id="MF_00600">
    <property type="entry name" value="CH60"/>
    <property type="match status" value="1"/>
</dbReference>
<dbReference type="AlphaFoldDB" id="A0A0A1W3L8"/>
<evidence type="ECO:0000256" key="2">
    <source>
        <dbReference type="ARBA" id="ARBA00022490"/>
    </source>
</evidence>
<dbReference type="GO" id="GO:0042026">
    <property type="term" value="P:protein refolding"/>
    <property type="evidence" value="ECO:0007669"/>
    <property type="project" value="UniProtKB-UniRule"/>
</dbReference>
<dbReference type="SUPFAM" id="SSF52029">
    <property type="entry name" value="GroEL apical domain-like"/>
    <property type="match status" value="1"/>
</dbReference>
<dbReference type="InterPro" id="IPR001844">
    <property type="entry name" value="Cpn60/GroEL"/>
</dbReference>
<dbReference type="NCBIfam" id="NF009487">
    <property type="entry name" value="PRK12849.1"/>
    <property type="match status" value="1"/>
</dbReference>
<evidence type="ECO:0000313" key="12">
    <source>
        <dbReference type="Proteomes" id="UP000032305"/>
    </source>
</evidence>
<comment type="subunit">
    <text evidence="7 9">Forms a cylinder of 14 subunits composed of two heptameric rings stacked back-to-back. Interacts with the co-chaperonin GroES.</text>
</comment>
<keyword evidence="2 7" id="KW-0963">Cytoplasm</keyword>
<dbReference type="NCBIfam" id="NF009488">
    <property type="entry name" value="PRK12850.1"/>
    <property type="match status" value="1"/>
</dbReference>
<dbReference type="PRINTS" id="PR00298">
    <property type="entry name" value="CHAPERONIN60"/>
</dbReference>
<evidence type="ECO:0000256" key="3">
    <source>
        <dbReference type="ARBA" id="ARBA00022741"/>
    </source>
</evidence>
<dbReference type="SUPFAM" id="SSF54849">
    <property type="entry name" value="GroEL-intermediate domain like"/>
    <property type="match status" value="1"/>
</dbReference>
<keyword evidence="4 7" id="KW-0067">ATP-binding</keyword>
<name>A0A0A1W3L8_9SPHN</name>
<comment type="caution">
    <text evidence="7">Lacks conserved residue(s) required for the propagation of feature annotation.</text>
</comment>